<evidence type="ECO:0000256" key="1">
    <source>
        <dbReference type="SAM" id="MobiDB-lite"/>
    </source>
</evidence>
<accession>A0AAN8NCU1</accession>
<keyword evidence="3" id="KW-1185">Reference proteome</keyword>
<feature type="compositionally biased region" description="Acidic residues" evidence="1">
    <location>
        <begin position="252"/>
        <end position="270"/>
    </location>
</feature>
<evidence type="ECO:0000313" key="3">
    <source>
        <dbReference type="Proteomes" id="UP001307849"/>
    </source>
</evidence>
<feature type="region of interest" description="Disordered" evidence="1">
    <location>
        <begin position="1"/>
        <end position="47"/>
    </location>
</feature>
<proteinExistence type="predicted"/>
<feature type="compositionally biased region" description="Low complexity" evidence="1">
    <location>
        <begin position="271"/>
        <end position="280"/>
    </location>
</feature>
<feature type="region of interest" description="Disordered" evidence="1">
    <location>
        <begin position="188"/>
        <end position="280"/>
    </location>
</feature>
<feature type="compositionally biased region" description="Pro residues" evidence="1">
    <location>
        <begin position="210"/>
        <end position="231"/>
    </location>
</feature>
<dbReference type="AlphaFoldDB" id="A0AAN8NCU1"/>
<feature type="compositionally biased region" description="Acidic residues" evidence="1">
    <location>
        <begin position="23"/>
        <end position="43"/>
    </location>
</feature>
<reference evidence="2 3" key="1">
    <citation type="submission" date="2019-10" db="EMBL/GenBank/DDBJ databases">
        <authorList>
            <person name="Palmer J.M."/>
        </authorList>
    </citation>
    <scope>NUCLEOTIDE SEQUENCE [LARGE SCALE GENOMIC DNA]</scope>
    <source>
        <strain evidence="2 3">TWF506</strain>
    </source>
</reference>
<protein>
    <submittedName>
        <fullName evidence="2">Uncharacterized protein</fullName>
    </submittedName>
</protein>
<evidence type="ECO:0000313" key="2">
    <source>
        <dbReference type="EMBL" id="KAK6504088.1"/>
    </source>
</evidence>
<gene>
    <name evidence="2" type="ORF">TWF506_002300</name>
</gene>
<sequence length="280" mass="30912">MSNWNQNQYDDDYDNQNYGNNDYDNDNYDNDGNDDYPNDDEDGGSVNYAPVISRLVTTTYSPDPKGPAVLKRGNEWRKGGVVQLLIAEWDSLGEAHTRTLGNVAYQAAQAAGLQLYINCSPNGTYNYRCSLDMDKGFWSFPGEHASTPFSQYLREKDITMNLAVDENTPITDYYIKVLPEFLHAFGKMPTGSSSGRPSGPPTGRPTGRPGGPPTGRPTGPPTGRPTGPPTGRPVGNSTGPRPVQPQGKWQQDNDDDDDNYDDNNDDDDYDGNNNGYNNRY</sequence>
<dbReference type="EMBL" id="JAVHJM010000010">
    <property type="protein sequence ID" value="KAK6504088.1"/>
    <property type="molecule type" value="Genomic_DNA"/>
</dbReference>
<dbReference type="Proteomes" id="UP001307849">
    <property type="component" value="Unassembled WGS sequence"/>
</dbReference>
<comment type="caution">
    <text evidence="2">The sequence shown here is derived from an EMBL/GenBank/DDBJ whole genome shotgun (WGS) entry which is preliminary data.</text>
</comment>
<name>A0AAN8NCU1_9PEZI</name>
<organism evidence="2 3">
    <name type="scientific">Arthrobotrys conoides</name>
    <dbReference type="NCBI Taxonomy" id="74498"/>
    <lineage>
        <taxon>Eukaryota</taxon>
        <taxon>Fungi</taxon>
        <taxon>Dikarya</taxon>
        <taxon>Ascomycota</taxon>
        <taxon>Pezizomycotina</taxon>
        <taxon>Orbiliomycetes</taxon>
        <taxon>Orbiliales</taxon>
        <taxon>Orbiliaceae</taxon>
        <taxon>Arthrobotrys</taxon>
    </lineage>
</organism>